<feature type="domain" description="6-hydroxymethylpterin diphosphokinase MptE-like" evidence="2">
    <location>
        <begin position="63"/>
        <end position="168"/>
    </location>
</feature>
<keyword evidence="1" id="KW-0067">ATP-binding</keyword>
<dbReference type="UniPathway" id="UPA00065"/>
<dbReference type="HAMAP" id="MF_02131">
    <property type="entry name" value="HMPDK_arch"/>
    <property type="match status" value="1"/>
</dbReference>
<dbReference type="STRING" id="224325.AF_0878"/>
<dbReference type="Proteomes" id="UP000002199">
    <property type="component" value="Chromosome"/>
</dbReference>
<dbReference type="PhylomeDB" id="O29383"/>
<organism evidence="3 4">
    <name type="scientific">Archaeoglobus fulgidus (strain ATCC 49558 / DSM 4304 / JCM 9628 / NBRC 100126 / VC-16)</name>
    <dbReference type="NCBI Taxonomy" id="224325"/>
    <lineage>
        <taxon>Archaea</taxon>
        <taxon>Methanobacteriati</taxon>
        <taxon>Methanobacteriota</taxon>
        <taxon>Archaeoglobi</taxon>
        <taxon>Archaeoglobales</taxon>
        <taxon>Archaeoglobaceae</taxon>
        <taxon>Archaeoglobus</taxon>
    </lineage>
</organism>
<dbReference type="EC" id="2.7.6.3" evidence="1"/>
<dbReference type="HOGENOM" id="CLU_093043_0_0_2"/>
<dbReference type="PANTHER" id="PTHR39648:SF1">
    <property type="entry name" value="6-HYDROXYMETHYL-7,8-DIHYDROPTERIN PYROPHOSPHOKINASE"/>
    <property type="match status" value="1"/>
</dbReference>
<evidence type="ECO:0000259" key="2">
    <source>
        <dbReference type="Pfam" id="PF01973"/>
    </source>
</evidence>
<reference evidence="3 4" key="1">
    <citation type="journal article" date="1997" name="Nature">
        <title>The complete genome sequence of the hyperthermophilic, sulphate-reducing archaeon Archaeoglobus fulgidus.</title>
        <authorList>
            <person name="Klenk H.P."/>
            <person name="Clayton R.A."/>
            <person name="Tomb J."/>
            <person name="White O."/>
            <person name="Nelson K.E."/>
            <person name="Ketchum K.A."/>
            <person name="Dodson R.J."/>
            <person name="Gwinn M."/>
            <person name="Hickey E.K."/>
            <person name="Peterson J.D."/>
            <person name="Richardson D.L."/>
            <person name="Kerlavage A.R."/>
            <person name="Graham D.E."/>
            <person name="Kyrpides N.C."/>
            <person name="Fleischmann R.D."/>
            <person name="Quackenbush J."/>
            <person name="Lee N.H."/>
            <person name="Sutton G.G."/>
            <person name="Gill S."/>
            <person name="Kirkness E.F."/>
            <person name="Dougherty B.A."/>
            <person name="McKenney K."/>
            <person name="Adams M.D."/>
            <person name="Loftus B."/>
            <person name="Peterson S."/>
            <person name="Reich C.I."/>
            <person name="McNeil L.K."/>
            <person name="Badger J.H."/>
            <person name="Glodek A."/>
            <person name="Zhou L."/>
            <person name="Overbeek R."/>
            <person name="Gocayne J.D."/>
            <person name="Weidman J.F."/>
            <person name="McDonald L."/>
            <person name="Utterback T."/>
            <person name="Cotton M.D."/>
            <person name="Spriggs T."/>
            <person name="Artiach P."/>
            <person name="Kaine B.P."/>
            <person name="Sykes S.M."/>
            <person name="Sadow P.W."/>
            <person name="D'Andrea K.P."/>
            <person name="Bowman C."/>
            <person name="Fujii C."/>
            <person name="Garland S.A."/>
            <person name="Mason T.M."/>
            <person name="Olsen G.J."/>
            <person name="Fraser C.M."/>
            <person name="Smith H.O."/>
            <person name="Woese C.R."/>
            <person name="Venter J.C."/>
        </authorList>
    </citation>
    <scope>NUCLEOTIDE SEQUENCE [LARGE SCALE GENOMIC DNA]</scope>
    <source>
        <strain evidence="4">ATCC 49558 / DSM 4304 / JCM 9628 / NBRC 100126 / VC-16</strain>
    </source>
</reference>
<comment type="cofactor">
    <cofactor evidence="1">
        <name>Mg(2+)</name>
        <dbReference type="ChEBI" id="CHEBI:18420"/>
    </cofactor>
</comment>
<keyword evidence="4" id="KW-1185">Reference proteome</keyword>
<dbReference type="EnsemblBacteria" id="AAB90362">
    <property type="protein sequence ID" value="AAB90362"/>
    <property type="gene ID" value="AF_0878"/>
</dbReference>
<accession>O29383</accession>
<name>O29383_ARCFU</name>
<dbReference type="eggNOG" id="arCOG04303">
    <property type="taxonomic scope" value="Archaea"/>
</dbReference>
<dbReference type="KEGG" id="afu:AF_0878"/>
<evidence type="ECO:0000256" key="1">
    <source>
        <dbReference type="HAMAP-Rule" id="MF_02131"/>
    </source>
</evidence>
<dbReference type="InterPro" id="IPR002826">
    <property type="entry name" value="MptE-like"/>
</dbReference>
<dbReference type="Pfam" id="PF01973">
    <property type="entry name" value="MptE-like"/>
    <property type="match status" value="1"/>
</dbReference>
<dbReference type="GO" id="GO:0003848">
    <property type="term" value="F:2-amino-4-hydroxy-6-hydroxymethyldihydropteridine diphosphokinase activity"/>
    <property type="evidence" value="ECO:0007669"/>
    <property type="project" value="UniProtKB-UniRule"/>
</dbReference>
<dbReference type="GO" id="GO:0005524">
    <property type="term" value="F:ATP binding"/>
    <property type="evidence" value="ECO:0007669"/>
    <property type="project" value="UniProtKB-UniRule"/>
</dbReference>
<keyword evidence="1" id="KW-0547">Nucleotide-binding</keyword>
<keyword evidence="1" id="KW-0460">Magnesium</keyword>
<protein>
    <recommendedName>
        <fullName evidence="1">6-hydroxymethyl-7,8-dihydropterin pyrophosphokinase</fullName>
        <shortName evidence="1">HPPK</shortName>
        <ecNumber evidence="1">2.7.6.3</ecNumber>
    </recommendedName>
    <alternativeName>
        <fullName evidence="1">2-amino-4-hydroxy-6-hydroxymethyldihydropteridine pyrophosphokinase</fullName>
    </alternativeName>
    <alternativeName>
        <fullName evidence="1">6-hydroxymethyl-7,8-dihydropterin diphosphokinase</fullName>
        <shortName evidence="1">6-HMPDK</shortName>
    </alternativeName>
    <alternativeName>
        <fullName evidence="1">7,8-dihydro-6-hydroxymethylpterin diphosphokinase</fullName>
    </alternativeName>
    <alternativeName>
        <fullName evidence="1">7,8-dihydro-6-hydroxymethylpterin pyrophosphokinase</fullName>
        <shortName evidence="1">PPPK</shortName>
    </alternativeName>
</protein>
<dbReference type="EMBL" id="AE000782">
    <property type="protein sequence ID" value="AAB90362.1"/>
    <property type="molecule type" value="Genomic_DNA"/>
</dbReference>
<dbReference type="RefSeq" id="WP_010878379.1">
    <property type="nucleotide sequence ID" value="NC_000917.1"/>
</dbReference>
<sequence>MEIYEQILRDFGFSREEDERAARLMKELAGDRLLESSVLEFIRGKSVAVIGGAYEGESIREEVVITAGKAVNKVNFVPHIHVTDMEEDEKILASLEERGCILVLHAHGDNVERIKRVVPVVQRFVGTTQSTPFDRIYNFGGFTDGDRAALLAKKFGARRIRLYGFDFEKADNPVKLKKLKWAKFILEREGIIWGPVG</sequence>
<dbReference type="GO" id="GO:0016301">
    <property type="term" value="F:kinase activity"/>
    <property type="evidence" value="ECO:0007669"/>
    <property type="project" value="UniProtKB-KW"/>
</dbReference>
<dbReference type="GO" id="GO:2001118">
    <property type="term" value="P:tetrahydromethanopterin biosynthetic process"/>
    <property type="evidence" value="ECO:0007669"/>
    <property type="project" value="UniProtKB-UniRule"/>
</dbReference>
<dbReference type="GO" id="GO:0000287">
    <property type="term" value="F:magnesium ion binding"/>
    <property type="evidence" value="ECO:0007669"/>
    <property type="project" value="UniProtKB-UniRule"/>
</dbReference>
<evidence type="ECO:0000313" key="3">
    <source>
        <dbReference type="EMBL" id="AAB90362.1"/>
    </source>
</evidence>
<dbReference type="PIR" id="F69359">
    <property type="entry name" value="F69359"/>
</dbReference>
<dbReference type="GeneID" id="31757496"/>
<keyword evidence="1" id="KW-0418">Kinase</keyword>
<dbReference type="AlphaFoldDB" id="O29383"/>
<comment type="similarity">
    <text evidence="1">Belongs to the archaeal 6-HMPDK family.</text>
</comment>
<dbReference type="InterPro" id="IPR027510">
    <property type="entry name" value="HMPDK_MptE"/>
</dbReference>
<comment type="function">
    <text evidence="1">Catalyzes the transfer of diphosphate from ATP to 6-hydroxymethyl-7,8-dihydropterin (6-HMD), leading to 6-hydroxymethyl-7,8-dihydropterin diphosphate (6-HMDP).</text>
</comment>
<dbReference type="PaxDb" id="224325-AF_0878"/>
<keyword evidence="1" id="KW-0808">Transferase</keyword>
<comment type="catalytic activity">
    <reaction evidence="1">
        <text>6-hydroxymethyl-7,8-dihydropterin + ATP = (7,8-dihydropterin-6-yl)methyl diphosphate + AMP + H(+)</text>
        <dbReference type="Rhea" id="RHEA:11412"/>
        <dbReference type="ChEBI" id="CHEBI:15378"/>
        <dbReference type="ChEBI" id="CHEBI:30616"/>
        <dbReference type="ChEBI" id="CHEBI:44841"/>
        <dbReference type="ChEBI" id="CHEBI:72950"/>
        <dbReference type="ChEBI" id="CHEBI:456215"/>
        <dbReference type="EC" id="2.7.6.3"/>
    </reaction>
</comment>
<gene>
    <name evidence="1" type="primary">mptE</name>
    <name evidence="3" type="ordered locus">AF_0878</name>
</gene>
<comment type="pathway">
    <text evidence="1">Cofactor biosynthesis; 5,6,7,8-tetrahydromethanopterin biosynthesis.</text>
</comment>
<proteinExistence type="inferred from homology"/>
<dbReference type="PANTHER" id="PTHR39648">
    <property type="entry name" value="6-HYDROXYMETHYL-7,8-DIHYDROPTERIN PYROPHOSPHOKINASE"/>
    <property type="match status" value="1"/>
</dbReference>
<evidence type="ECO:0000313" key="4">
    <source>
        <dbReference type="Proteomes" id="UP000002199"/>
    </source>
</evidence>